<evidence type="ECO:0000259" key="2">
    <source>
        <dbReference type="Pfam" id="PF04909"/>
    </source>
</evidence>
<dbReference type="InterPro" id="IPR032466">
    <property type="entry name" value="Metal_Hydrolase"/>
</dbReference>
<keyword evidence="3" id="KW-0378">Hydrolase</keyword>
<feature type="domain" description="Amidohydrolase-related" evidence="2">
    <location>
        <begin position="3"/>
        <end position="275"/>
    </location>
</feature>
<dbReference type="InterPro" id="IPR052350">
    <property type="entry name" value="Metallo-dep_Lactonases"/>
</dbReference>
<protein>
    <submittedName>
        <fullName evidence="3">L-fuconolactonase</fullName>
        <ecNumber evidence="3">3.1.1.-</ecNumber>
    </submittedName>
</protein>
<keyword evidence="4" id="KW-1185">Reference proteome</keyword>
<dbReference type="Gene3D" id="3.20.20.140">
    <property type="entry name" value="Metal-dependent hydrolases"/>
    <property type="match status" value="1"/>
</dbReference>
<dbReference type="RefSeq" id="WP_205171667.1">
    <property type="nucleotide sequence ID" value="NZ_JAFBDZ010000002.1"/>
</dbReference>
<organism evidence="3 4">
    <name type="scientific">Rossellomorea pakistanensis</name>
    <dbReference type="NCBI Taxonomy" id="992288"/>
    <lineage>
        <taxon>Bacteria</taxon>
        <taxon>Bacillati</taxon>
        <taxon>Bacillota</taxon>
        <taxon>Bacilli</taxon>
        <taxon>Bacillales</taxon>
        <taxon>Bacillaceae</taxon>
        <taxon>Rossellomorea</taxon>
    </lineage>
</organism>
<gene>
    <name evidence="3" type="ORF">JOC86_002071</name>
</gene>
<evidence type="ECO:0000256" key="1">
    <source>
        <dbReference type="ARBA" id="ARBA00038310"/>
    </source>
</evidence>
<evidence type="ECO:0000313" key="3">
    <source>
        <dbReference type="EMBL" id="MBM7585529.1"/>
    </source>
</evidence>
<evidence type="ECO:0000313" key="4">
    <source>
        <dbReference type="Proteomes" id="UP001646157"/>
    </source>
</evidence>
<dbReference type="PANTHER" id="PTHR43569:SF2">
    <property type="entry name" value="AMIDOHYDROLASE-RELATED DOMAIN-CONTAINING PROTEIN"/>
    <property type="match status" value="1"/>
</dbReference>
<dbReference type="SUPFAM" id="SSF51556">
    <property type="entry name" value="Metallo-dependent hydrolases"/>
    <property type="match status" value="1"/>
</dbReference>
<dbReference type="PANTHER" id="PTHR43569">
    <property type="entry name" value="AMIDOHYDROLASE"/>
    <property type="match status" value="1"/>
</dbReference>
<reference evidence="3 4" key="1">
    <citation type="submission" date="2021-01" db="EMBL/GenBank/DDBJ databases">
        <title>Genomic Encyclopedia of Type Strains, Phase IV (KMG-IV): sequencing the most valuable type-strain genomes for metagenomic binning, comparative biology and taxonomic classification.</title>
        <authorList>
            <person name="Goeker M."/>
        </authorList>
    </citation>
    <scope>NUCLEOTIDE SEQUENCE [LARGE SCALE GENOMIC DNA]</scope>
    <source>
        <strain evidence="3 4">DSM 24834</strain>
    </source>
</reference>
<accession>A0ABS2NCQ0</accession>
<dbReference type="Proteomes" id="UP001646157">
    <property type="component" value="Unassembled WGS sequence"/>
</dbReference>
<sequence length="279" mass="32720">MKIDAHQHFWDLECNKYKWLTTSQKILYRNYLPDQLLHHLKSHQIRKTVLIQAADNVKETEYLLDLYKKNDFIAGVVGWLDMESADFEIKYKKMKEHRGFIGIRPMLQDLEDDQWILRPAVLKNIELLVNDDFPIDILIFPRHLQTIIELLEYFPTLRMVINHLAKPDIDRGINEIWRRDMTKISTFKNVMCKLSGLITQTTIPFPDVDFKPFVYFVVDVFGAHSVMFGSDWPVCLLAGEYSDVYTTLVESLPKGLSREEMNGIFGGNAINFYKLNLEK</sequence>
<dbReference type="InterPro" id="IPR006680">
    <property type="entry name" value="Amidohydro-rel"/>
</dbReference>
<comment type="caution">
    <text evidence="3">The sequence shown here is derived from an EMBL/GenBank/DDBJ whole genome shotgun (WGS) entry which is preliminary data.</text>
</comment>
<proteinExistence type="inferred from homology"/>
<dbReference type="EMBL" id="JAFBDZ010000002">
    <property type="protein sequence ID" value="MBM7585529.1"/>
    <property type="molecule type" value="Genomic_DNA"/>
</dbReference>
<name>A0ABS2NCQ0_9BACI</name>
<dbReference type="GO" id="GO:0016787">
    <property type="term" value="F:hydrolase activity"/>
    <property type="evidence" value="ECO:0007669"/>
    <property type="project" value="UniProtKB-KW"/>
</dbReference>
<comment type="similarity">
    <text evidence="1">Belongs to the metallo-dependent hydrolases superfamily.</text>
</comment>
<dbReference type="EC" id="3.1.1.-" evidence="3"/>
<dbReference type="Pfam" id="PF04909">
    <property type="entry name" value="Amidohydro_2"/>
    <property type="match status" value="1"/>
</dbReference>